<feature type="disulfide bond" evidence="5 6">
    <location>
        <begin position="226"/>
        <end position="233"/>
    </location>
</feature>
<dbReference type="GO" id="GO:0005576">
    <property type="term" value="C:extracellular region"/>
    <property type="evidence" value="ECO:0007669"/>
    <property type="project" value="UniProtKB-SubCell"/>
</dbReference>
<feature type="disulfide bond" evidence="5">
    <location>
        <begin position="235"/>
        <end position="254"/>
    </location>
</feature>
<dbReference type="InterPro" id="IPR036857">
    <property type="entry name" value="Thyroglobulin_1_sf"/>
</dbReference>
<dbReference type="GO" id="GO:0042289">
    <property type="term" value="F:MHC class II protein binding"/>
    <property type="evidence" value="ECO:0007669"/>
    <property type="project" value="InterPro"/>
</dbReference>
<reference evidence="10" key="1">
    <citation type="submission" date="2019-06" db="EMBL/GenBank/DDBJ databases">
        <authorList>
            <consortium name="Wellcome Sanger Institute Data Sharing"/>
        </authorList>
    </citation>
    <scope>NUCLEOTIDE SEQUENCE [LARGE SCALE GENOMIC DNA]</scope>
</reference>
<keyword evidence="4" id="KW-0325">Glycoprotein</keyword>
<evidence type="ECO:0000259" key="9">
    <source>
        <dbReference type="PROSITE" id="PS51162"/>
    </source>
</evidence>
<reference evidence="10" key="2">
    <citation type="submission" date="2025-08" db="UniProtKB">
        <authorList>
            <consortium name="Ensembl"/>
        </authorList>
    </citation>
    <scope>IDENTIFICATION</scope>
</reference>
<dbReference type="Pfam" id="PF09307">
    <property type="entry name" value="MHC2-interact"/>
    <property type="match status" value="1"/>
</dbReference>
<dbReference type="PROSITE" id="PS51162">
    <property type="entry name" value="THYROGLOBULIN_1_2"/>
    <property type="match status" value="1"/>
</dbReference>
<accession>A0A667ZP44</accession>
<dbReference type="GO" id="GO:0002830">
    <property type="term" value="P:positive regulation of type 2 immune response"/>
    <property type="evidence" value="ECO:0007669"/>
    <property type="project" value="TreeGrafter"/>
</dbReference>
<dbReference type="PRINTS" id="PR01990">
    <property type="entry name" value="CD74ANTIGEN"/>
</dbReference>
<dbReference type="PROSITE" id="PS00484">
    <property type="entry name" value="THYROGLOBULIN_1_1"/>
    <property type="match status" value="1"/>
</dbReference>
<dbReference type="SUPFAM" id="SSF48305">
    <property type="entry name" value="Class II MHC-associated invariant chain ectoplasmic trimerization domain"/>
    <property type="match status" value="1"/>
</dbReference>
<evidence type="ECO:0000313" key="11">
    <source>
        <dbReference type="Proteomes" id="UP000472263"/>
    </source>
</evidence>
<dbReference type="GO" id="GO:0001961">
    <property type="term" value="P:positive regulation of cytokine-mediated signaling pathway"/>
    <property type="evidence" value="ECO:0007669"/>
    <property type="project" value="TreeGrafter"/>
</dbReference>
<dbReference type="GO" id="GO:0070206">
    <property type="term" value="P:protein trimerization"/>
    <property type="evidence" value="ECO:0007669"/>
    <property type="project" value="InterPro"/>
</dbReference>
<dbReference type="InterPro" id="IPR011988">
    <property type="entry name" value="MHC_II-assoc_invariant_trimer"/>
</dbReference>
<dbReference type="PANTHER" id="PTHR14093">
    <property type="entry name" value="HLA CLASS II GAMMA CHAIN"/>
    <property type="match status" value="1"/>
</dbReference>
<dbReference type="CDD" id="cd00191">
    <property type="entry name" value="TY"/>
    <property type="match status" value="1"/>
</dbReference>
<comment type="subcellular location">
    <subcellularLocation>
        <location evidence="1">Secreted</location>
    </subcellularLocation>
</comment>
<keyword evidence="3 5" id="KW-1015">Disulfide bond</keyword>
<dbReference type="Gene3D" id="4.10.800.10">
    <property type="entry name" value="Thyroglobulin type-1"/>
    <property type="match status" value="1"/>
</dbReference>
<feature type="domain" description="Thyroglobulin type-1" evidence="9">
    <location>
        <begin position="193"/>
        <end position="254"/>
    </location>
</feature>
<dbReference type="InterPro" id="IPR000716">
    <property type="entry name" value="Thyroglobulin_1"/>
</dbReference>
<dbReference type="Proteomes" id="UP000472263">
    <property type="component" value="Chromosome 10"/>
</dbReference>
<reference evidence="10" key="3">
    <citation type="submission" date="2025-09" db="UniProtKB">
        <authorList>
            <consortium name="Ensembl"/>
        </authorList>
    </citation>
    <scope>IDENTIFICATION</scope>
</reference>
<dbReference type="SUPFAM" id="SSF57610">
    <property type="entry name" value="Thyroglobulin type-1 domain"/>
    <property type="match status" value="1"/>
</dbReference>
<keyword evidence="8" id="KW-1133">Transmembrane helix</keyword>
<dbReference type="GO" id="GO:0005737">
    <property type="term" value="C:cytoplasm"/>
    <property type="evidence" value="ECO:0007669"/>
    <property type="project" value="TreeGrafter"/>
</dbReference>
<keyword evidence="8" id="KW-0812">Transmembrane</keyword>
<keyword evidence="8" id="KW-0472">Membrane</keyword>
<evidence type="ECO:0000256" key="7">
    <source>
        <dbReference type="SAM" id="MobiDB-lite"/>
    </source>
</evidence>
<dbReference type="GO" id="GO:0002286">
    <property type="term" value="P:T cell activation involved in immune response"/>
    <property type="evidence" value="ECO:0007669"/>
    <property type="project" value="TreeGrafter"/>
</dbReference>
<evidence type="ECO:0000256" key="3">
    <source>
        <dbReference type="ARBA" id="ARBA00023157"/>
    </source>
</evidence>
<feature type="transmembrane region" description="Helical" evidence="8">
    <location>
        <begin position="38"/>
        <end position="60"/>
    </location>
</feature>
<evidence type="ECO:0000256" key="2">
    <source>
        <dbReference type="ARBA" id="ARBA00022525"/>
    </source>
</evidence>
<dbReference type="GO" id="GO:0016020">
    <property type="term" value="C:membrane"/>
    <property type="evidence" value="ECO:0007669"/>
    <property type="project" value="InterPro"/>
</dbReference>
<dbReference type="Gene3D" id="1.10.870.10">
    <property type="entry name" value="MHC class II-associated invariant chain, trimerisation domain"/>
    <property type="match status" value="1"/>
</dbReference>
<gene>
    <name evidence="10" type="primary">cd74a</name>
</gene>
<dbReference type="PIRSF" id="PIRSF001992">
    <property type="entry name" value="CD74_antigen"/>
    <property type="match status" value="1"/>
</dbReference>
<evidence type="ECO:0000256" key="4">
    <source>
        <dbReference type="ARBA" id="ARBA00023180"/>
    </source>
</evidence>
<dbReference type="SMART" id="SM00211">
    <property type="entry name" value="TY"/>
    <property type="match status" value="1"/>
</dbReference>
<comment type="caution">
    <text evidence="6">Lacks conserved residue(s) required for the propagation of feature annotation.</text>
</comment>
<name>A0A667ZP44_9TELE</name>
<feature type="region of interest" description="Disordered" evidence="7">
    <location>
        <begin position="1"/>
        <end position="33"/>
    </location>
</feature>
<dbReference type="InterPro" id="IPR036613">
    <property type="entry name" value="MHCII_invariant_trimer_sf"/>
</dbReference>
<dbReference type="InterPro" id="IPR052001">
    <property type="entry name" value="MHC-II_Gamma/Thyroglobulin"/>
</dbReference>
<evidence type="ECO:0000313" key="10">
    <source>
        <dbReference type="Ensembl" id="ENSMMDP00005044670.1"/>
    </source>
</evidence>
<evidence type="ECO:0000256" key="5">
    <source>
        <dbReference type="PIRSR" id="PIRSR001992-1"/>
    </source>
</evidence>
<dbReference type="GO" id="GO:1902166">
    <property type="term" value="P:negative regulation of intrinsic apoptotic signaling pathway in response to DNA damage by p53 class mediator"/>
    <property type="evidence" value="ECO:0007669"/>
    <property type="project" value="TreeGrafter"/>
</dbReference>
<dbReference type="OrthoDB" id="406800at2759"/>
<evidence type="ECO:0000256" key="8">
    <source>
        <dbReference type="SAM" id="Phobius"/>
    </source>
</evidence>
<dbReference type="InterPro" id="IPR022339">
    <property type="entry name" value="MHC_II-assoc_invar_chain"/>
</dbReference>
<keyword evidence="2" id="KW-0964">Secreted</keyword>
<organism evidence="10 11">
    <name type="scientific">Myripristis murdjan</name>
    <name type="common">pinecone soldierfish</name>
    <dbReference type="NCBI Taxonomy" id="586833"/>
    <lineage>
        <taxon>Eukaryota</taxon>
        <taxon>Metazoa</taxon>
        <taxon>Chordata</taxon>
        <taxon>Craniata</taxon>
        <taxon>Vertebrata</taxon>
        <taxon>Euteleostomi</taxon>
        <taxon>Actinopterygii</taxon>
        <taxon>Neopterygii</taxon>
        <taxon>Teleostei</taxon>
        <taxon>Neoteleostei</taxon>
        <taxon>Acanthomorphata</taxon>
        <taxon>Holocentriformes</taxon>
        <taxon>Holocentridae</taxon>
        <taxon>Myripristis</taxon>
    </lineage>
</organism>
<dbReference type="GO" id="GO:0070374">
    <property type="term" value="P:positive regulation of ERK1 and ERK2 cascade"/>
    <property type="evidence" value="ECO:0007669"/>
    <property type="project" value="TreeGrafter"/>
</dbReference>
<dbReference type="GO" id="GO:0035718">
    <property type="term" value="F:macrophage migration inhibitory factor binding"/>
    <property type="evidence" value="ECO:0007669"/>
    <property type="project" value="InterPro"/>
</dbReference>
<dbReference type="FunCoup" id="A0A667ZP44">
    <property type="interactions" value="1106"/>
</dbReference>
<dbReference type="PANTHER" id="PTHR14093:SF17">
    <property type="entry name" value="HLA CLASS II HISTOCOMPATIBILITY ANTIGEN GAMMA CHAIN"/>
    <property type="match status" value="1"/>
</dbReference>
<dbReference type="Pfam" id="PF00086">
    <property type="entry name" value="Thyroglobulin_1"/>
    <property type="match status" value="1"/>
</dbReference>
<sequence>MDHNQDDAPLAGSRAGSEEALVTHATPGGGSNSRALKVAGLTTLAVLLLASQVFTAYTVFNQKSEIHKLQKNSDNMRRDIARKVQVAPMQMHMPMSNLPLLTDFDSDDDSKTSETSLAKQQDTATVDVEKEVKDLLQNSPLPHFNETFLANLQGLQKQMNESEWQSFETWMRYWLIFQMAQEKPPAPTPAVTMTKCQMEAAAIQGVKPGFFKPQCDEQGRYKPMQCWHSTGFCWCVDKNGNPIEGTSMRGRPQCTGQVPRRMMAAPRMMQLKSYSKDDEN</sequence>
<feature type="region of interest" description="Disordered" evidence="7">
    <location>
        <begin position="101"/>
        <end position="125"/>
    </location>
</feature>
<dbReference type="GO" id="GO:0009986">
    <property type="term" value="C:cell surface"/>
    <property type="evidence" value="ECO:0007669"/>
    <property type="project" value="TreeGrafter"/>
</dbReference>
<dbReference type="InParanoid" id="A0A667ZP44"/>
<evidence type="ECO:0000256" key="1">
    <source>
        <dbReference type="ARBA" id="ARBA00004613"/>
    </source>
</evidence>
<dbReference type="GO" id="GO:0043518">
    <property type="term" value="P:negative regulation of DNA damage response, signal transduction by p53 class mediator"/>
    <property type="evidence" value="ECO:0007669"/>
    <property type="project" value="TreeGrafter"/>
</dbReference>
<dbReference type="GO" id="GO:0006886">
    <property type="term" value="P:intracellular protein transport"/>
    <property type="evidence" value="ECO:0007669"/>
    <property type="project" value="InterPro"/>
</dbReference>
<dbReference type="GO" id="GO:0060907">
    <property type="term" value="P:positive regulation of macrophage cytokine production"/>
    <property type="evidence" value="ECO:0007669"/>
    <property type="project" value="TreeGrafter"/>
</dbReference>
<dbReference type="Pfam" id="PF08831">
    <property type="entry name" value="MHCassoc_trimer"/>
    <property type="match status" value="1"/>
</dbReference>
<dbReference type="GO" id="GO:0019882">
    <property type="term" value="P:antigen processing and presentation"/>
    <property type="evidence" value="ECO:0007669"/>
    <property type="project" value="InterPro"/>
</dbReference>
<dbReference type="GeneTree" id="ENSGT00390000008961"/>
<dbReference type="Ensembl" id="ENSMMDT00005045557.1">
    <property type="protein sequence ID" value="ENSMMDP00005044670.1"/>
    <property type="gene ID" value="ENSMMDG00005020487.1"/>
</dbReference>
<keyword evidence="11" id="KW-1185">Reference proteome</keyword>
<protein>
    <submittedName>
        <fullName evidence="10">CD74 molecule, major histocompatibility complex, class II invariant chain a</fullName>
    </submittedName>
</protein>
<dbReference type="GO" id="GO:0004896">
    <property type="term" value="F:cytokine receptor activity"/>
    <property type="evidence" value="ECO:0007669"/>
    <property type="project" value="TreeGrafter"/>
</dbReference>
<dbReference type="AlphaFoldDB" id="A0A667ZP44"/>
<evidence type="ECO:0000256" key="6">
    <source>
        <dbReference type="PROSITE-ProRule" id="PRU00500"/>
    </source>
</evidence>
<dbReference type="InterPro" id="IPR015386">
    <property type="entry name" value="MHC_II-assoc_invar/CLIP_MHC-bd"/>
</dbReference>
<feature type="disulfide bond" evidence="5 6">
    <location>
        <begin position="196"/>
        <end position="215"/>
    </location>
</feature>
<proteinExistence type="predicted"/>
<dbReference type="InterPro" id="IPR043530">
    <property type="entry name" value="CD74_antigen"/>
</dbReference>